<protein>
    <submittedName>
        <fullName evidence="2">YlyB protein</fullName>
    </submittedName>
</protein>
<reference evidence="2" key="1">
    <citation type="submission" date="2021-02" db="EMBL/GenBank/DDBJ databases">
        <authorList>
            <person name="Dougan E. K."/>
            <person name="Rhodes N."/>
            <person name="Thang M."/>
            <person name="Chan C."/>
        </authorList>
    </citation>
    <scope>NUCLEOTIDE SEQUENCE</scope>
</reference>
<dbReference type="Proteomes" id="UP000601435">
    <property type="component" value="Unassembled WGS sequence"/>
</dbReference>
<evidence type="ECO:0000313" key="3">
    <source>
        <dbReference type="Proteomes" id="UP000601435"/>
    </source>
</evidence>
<dbReference type="OrthoDB" id="10363773at2759"/>
<comment type="caution">
    <text evidence="2">The sequence shown here is derived from an EMBL/GenBank/DDBJ whole genome shotgun (WGS) entry which is preliminary data.</text>
</comment>
<dbReference type="EMBL" id="CAJNJA010026164">
    <property type="protein sequence ID" value="CAE7555680.1"/>
    <property type="molecule type" value="Genomic_DNA"/>
</dbReference>
<feature type="non-terminal residue" evidence="2">
    <location>
        <position position="1"/>
    </location>
</feature>
<sequence length="194" mass="20839">PNGTSRLLQRSFFERLLSEQIELQSSLPSDVAAAQPDLKLLDLEHLLTIRDGCSDFNTDSRSYQVHQAFLEQLERRLQELLAEKHLDPEEVTAVSKLKLPIGRMTVLTKGVAALLAGQAPGAEGFAAAEGPSAVPSLWLLPLSADAFPDHSALLICVGQEQKLPTPATGGSTTPSTAPSSSESSPKTRTRKDDD</sequence>
<feature type="compositionally biased region" description="Low complexity" evidence="1">
    <location>
        <begin position="164"/>
        <end position="186"/>
    </location>
</feature>
<evidence type="ECO:0000256" key="1">
    <source>
        <dbReference type="SAM" id="MobiDB-lite"/>
    </source>
</evidence>
<organism evidence="2 3">
    <name type="scientific">Symbiodinium necroappetens</name>
    <dbReference type="NCBI Taxonomy" id="1628268"/>
    <lineage>
        <taxon>Eukaryota</taxon>
        <taxon>Sar</taxon>
        <taxon>Alveolata</taxon>
        <taxon>Dinophyceae</taxon>
        <taxon>Suessiales</taxon>
        <taxon>Symbiodiniaceae</taxon>
        <taxon>Symbiodinium</taxon>
    </lineage>
</organism>
<dbReference type="AlphaFoldDB" id="A0A812U4E9"/>
<keyword evidence="3" id="KW-1185">Reference proteome</keyword>
<feature type="region of interest" description="Disordered" evidence="1">
    <location>
        <begin position="162"/>
        <end position="194"/>
    </location>
</feature>
<evidence type="ECO:0000313" key="2">
    <source>
        <dbReference type="EMBL" id="CAE7555680.1"/>
    </source>
</evidence>
<feature type="non-terminal residue" evidence="2">
    <location>
        <position position="194"/>
    </location>
</feature>
<accession>A0A812U4E9</accession>
<gene>
    <name evidence="2" type="primary">ylyB</name>
    <name evidence="2" type="ORF">SNEC2469_LOCUS16026</name>
</gene>
<proteinExistence type="predicted"/>
<name>A0A812U4E9_9DINO</name>